<dbReference type="InterPro" id="IPR026170">
    <property type="entry name" value="FAM173A/B"/>
</dbReference>
<name>X0WLJ4_9ZZZZ</name>
<dbReference type="GO" id="GO:0032259">
    <property type="term" value="P:methylation"/>
    <property type="evidence" value="ECO:0007669"/>
    <property type="project" value="UniProtKB-KW"/>
</dbReference>
<sequence length="257" mass="29048">IKFAYSVLYIKKLVKEMTRKSITGLLVVSFFIFSAEVTGQYWKERYIVPYVPTSYERVAQMLTIANVNEDDVVYDLGCGDGRIVITAAKEFGAGGVGIDINPARISKSKENAIKEGVTDNVRFIKQDLFEADISEATVVTLYLTKLVNLKLRPKLLQELKPGTRIVSNNFDMGEWKPDQPEISNNYDSHTIYFWVVPANVSGTWEWTVSARTEKRRYILHLEQKFQKVNGNLTAGGPNIPVTNITINGDRLQFTIAE</sequence>
<feature type="transmembrane region" description="Helical" evidence="4">
    <location>
        <begin position="21"/>
        <end position="42"/>
    </location>
</feature>
<evidence type="ECO:0000256" key="1">
    <source>
        <dbReference type="ARBA" id="ARBA00022603"/>
    </source>
</evidence>
<evidence type="ECO:0000256" key="4">
    <source>
        <dbReference type="SAM" id="Phobius"/>
    </source>
</evidence>
<protein>
    <recommendedName>
        <fullName evidence="5">Methyltransferase domain-containing protein</fullName>
    </recommendedName>
</protein>
<dbReference type="InterPro" id="IPR029063">
    <property type="entry name" value="SAM-dependent_MTases_sf"/>
</dbReference>
<keyword evidence="4" id="KW-0812">Transmembrane</keyword>
<dbReference type="Pfam" id="PF13847">
    <property type="entry name" value="Methyltransf_31"/>
    <property type="match status" value="1"/>
</dbReference>
<keyword evidence="1" id="KW-0489">Methyltransferase</keyword>
<proteinExistence type="predicted"/>
<evidence type="ECO:0000313" key="6">
    <source>
        <dbReference type="EMBL" id="GAG25383.1"/>
    </source>
</evidence>
<accession>X0WLJ4</accession>
<keyword evidence="3" id="KW-0949">S-adenosyl-L-methionine</keyword>
<evidence type="ECO:0000256" key="3">
    <source>
        <dbReference type="ARBA" id="ARBA00022691"/>
    </source>
</evidence>
<dbReference type="AlphaFoldDB" id="X0WLJ4"/>
<dbReference type="PANTHER" id="PTHR13610">
    <property type="entry name" value="METHYLTRANSFERASE DOMAIN-CONTAINING PROTEIN"/>
    <property type="match status" value="1"/>
</dbReference>
<dbReference type="GO" id="GO:0016279">
    <property type="term" value="F:protein-lysine N-methyltransferase activity"/>
    <property type="evidence" value="ECO:0007669"/>
    <property type="project" value="InterPro"/>
</dbReference>
<gene>
    <name evidence="6" type="ORF">S01H1_55448</name>
</gene>
<dbReference type="SUPFAM" id="SSF53335">
    <property type="entry name" value="S-adenosyl-L-methionine-dependent methyltransferases"/>
    <property type="match status" value="1"/>
</dbReference>
<keyword evidence="4" id="KW-0472">Membrane</keyword>
<keyword evidence="4" id="KW-1133">Transmembrane helix</keyword>
<feature type="domain" description="Methyltransferase" evidence="5">
    <location>
        <begin position="69"/>
        <end position="180"/>
    </location>
</feature>
<comment type="caution">
    <text evidence="6">The sequence shown here is derived from an EMBL/GenBank/DDBJ whole genome shotgun (WGS) entry which is preliminary data.</text>
</comment>
<feature type="non-terminal residue" evidence="6">
    <location>
        <position position="257"/>
    </location>
</feature>
<dbReference type="CDD" id="cd02440">
    <property type="entry name" value="AdoMet_MTases"/>
    <property type="match status" value="1"/>
</dbReference>
<organism evidence="6">
    <name type="scientific">marine sediment metagenome</name>
    <dbReference type="NCBI Taxonomy" id="412755"/>
    <lineage>
        <taxon>unclassified sequences</taxon>
        <taxon>metagenomes</taxon>
        <taxon>ecological metagenomes</taxon>
    </lineage>
</organism>
<reference evidence="6" key="1">
    <citation type="journal article" date="2014" name="Front. Microbiol.">
        <title>High frequency of phylogenetically diverse reductive dehalogenase-homologous genes in deep subseafloor sedimentary metagenomes.</title>
        <authorList>
            <person name="Kawai M."/>
            <person name="Futagami T."/>
            <person name="Toyoda A."/>
            <person name="Takaki Y."/>
            <person name="Nishi S."/>
            <person name="Hori S."/>
            <person name="Arai W."/>
            <person name="Tsubouchi T."/>
            <person name="Morono Y."/>
            <person name="Uchiyama I."/>
            <person name="Ito T."/>
            <person name="Fujiyama A."/>
            <person name="Inagaki F."/>
            <person name="Takami H."/>
        </authorList>
    </citation>
    <scope>NUCLEOTIDE SEQUENCE</scope>
    <source>
        <strain evidence="6">Expedition CK06-06</strain>
    </source>
</reference>
<dbReference type="EMBL" id="BARS01036044">
    <property type="protein sequence ID" value="GAG25383.1"/>
    <property type="molecule type" value="Genomic_DNA"/>
</dbReference>
<keyword evidence="2" id="KW-0808">Transferase</keyword>
<evidence type="ECO:0000256" key="2">
    <source>
        <dbReference type="ARBA" id="ARBA00022679"/>
    </source>
</evidence>
<feature type="non-terminal residue" evidence="6">
    <location>
        <position position="1"/>
    </location>
</feature>
<evidence type="ECO:0000259" key="5">
    <source>
        <dbReference type="Pfam" id="PF13847"/>
    </source>
</evidence>
<dbReference type="PANTHER" id="PTHR13610:SF11">
    <property type="entry name" value="METHYLTRANSFERASE DOMAIN-CONTAINING PROTEIN"/>
    <property type="match status" value="1"/>
</dbReference>
<dbReference type="Gene3D" id="3.40.50.150">
    <property type="entry name" value="Vaccinia Virus protein VP39"/>
    <property type="match status" value="1"/>
</dbReference>
<dbReference type="InterPro" id="IPR025714">
    <property type="entry name" value="Methyltranfer_dom"/>
</dbReference>